<dbReference type="GO" id="GO:0046872">
    <property type="term" value="F:metal ion binding"/>
    <property type="evidence" value="ECO:0007669"/>
    <property type="project" value="UniProtKB-KW"/>
</dbReference>
<dbReference type="Gene3D" id="3.40.50.10130">
    <property type="match status" value="1"/>
</dbReference>
<protein>
    <recommendedName>
        <fullName evidence="23">ERCC4 domain-containing protein</fullName>
    </recommendedName>
</protein>
<keyword evidence="19" id="KW-0131">Cell cycle</keyword>
<dbReference type="GO" id="GO:0051321">
    <property type="term" value="P:meiotic cell cycle"/>
    <property type="evidence" value="ECO:0007669"/>
    <property type="project" value="UniProtKB-KW"/>
</dbReference>
<dbReference type="Pfam" id="PF02732">
    <property type="entry name" value="ERCC4"/>
    <property type="match status" value="1"/>
</dbReference>
<evidence type="ECO:0000313" key="25">
    <source>
        <dbReference type="Proteomes" id="UP000825729"/>
    </source>
</evidence>
<evidence type="ECO:0000256" key="5">
    <source>
        <dbReference type="ARBA" id="ARBA00022618"/>
    </source>
</evidence>
<evidence type="ECO:0000313" key="24">
    <source>
        <dbReference type="EMBL" id="KAG9439867.1"/>
    </source>
</evidence>
<evidence type="ECO:0000256" key="14">
    <source>
        <dbReference type="ARBA" id="ARBA00023054"/>
    </source>
</evidence>
<dbReference type="Gene3D" id="1.10.150.670">
    <property type="entry name" value="Crossover junction endonuclease EME1, DNA-binding domain"/>
    <property type="match status" value="1"/>
</dbReference>
<keyword evidence="6" id="KW-0540">Nuclease</keyword>
<keyword evidence="5" id="KW-0132">Cell division</keyword>
<dbReference type="InterPro" id="IPR033310">
    <property type="entry name" value="Mms4/EME1/EME2"/>
</dbReference>
<dbReference type="Pfam" id="PF21292">
    <property type="entry name" value="EME1-MUS81_C"/>
    <property type="match status" value="1"/>
</dbReference>
<evidence type="ECO:0000256" key="18">
    <source>
        <dbReference type="ARBA" id="ARBA00023254"/>
    </source>
</evidence>
<evidence type="ECO:0000256" key="19">
    <source>
        <dbReference type="ARBA" id="ARBA00023306"/>
    </source>
</evidence>
<evidence type="ECO:0000256" key="21">
    <source>
        <dbReference type="ARBA" id="ARBA00066032"/>
    </source>
</evidence>
<evidence type="ECO:0000256" key="22">
    <source>
        <dbReference type="SAM" id="MobiDB-lite"/>
    </source>
</evidence>
<dbReference type="GO" id="GO:0016787">
    <property type="term" value="F:hydrolase activity"/>
    <property type="evidence" value="ECO:0007669"/>
    <property type="project" value="UniProtKB-KW"/>
</dbReference>
<dbReference type="GO" id="GO:0051301">
    <property type="term" value="P:cell division"/>
    <property type="evidence" value="ECO:0007669"/>
    <property type="project" value="UniProtKB-KW"/>
</dbReference>
<dbReference type="CDD" id="cd20083">
    <property type="entry name" value="XPF_nuclease_EME"/>
    <property type="match status" value="1"/>
</dbReference>
<dbReference type="EMBL" id="JAINDJ010000008">
    <property type="protein sequence ID" value="KAG9439867.1"/>
    <property type="molecule type" value="Genomic_DNA"/>
</dbReference>
<comment type="caution">
    <text evidence="24">The sequence shown here is derived from an EMBL/GenBank/DDBJ whole genome shotgun (WGS) entry which is preliminary data.</text>
</comment>
<evidence type="ECO:0000256" key="20">
    <source>
        <dbReference type="ARBA" id="ARBA00059712"/>
    </source>
</evidence>
<keyword evidence="13" id="KW-0460">Magnesium</keyword>
<evidence type="ECO:0000256" key="1">
    <source>
        <dbReference type="ARBA" id="ARBA00001913"/>
    </source>
</evidence>
<keyword evidence="15" id="KW-0233">DNA recombination</keyword>
<proteinExistence type="inferred from homology"/>
<dbReference type="InterPro" id="IPR047524">
    <property type="entry name" value="XPF_nuclease_EME1_plant/arthr"/>
</dbReference>
<sequence>MAETLSAGIPSDQNVSPLPQKNRKRRSVDRSEGPVLILDDDDATPYKSTHSCASETPLSNPLELNSSFVRCTTGCSAPKTSIVGLITLESDESEGTSHCDCSKENDASSLSISASALTKNSQNEVLLRGKETMRSTIDWDSHLFSDHKIDAENKISFSVLKSISCGDNNAESGELCFSDCSQKSVLQIIDENSTNDICSSGITSSKQSGDVTKQKDVTEVVNTKKKRRKVEETERKEQQRMEKKHKREQEKLQREALKAEAANMKKVQKQHEKWEKGKLALASMVAIIDTKVVEAGFVGGYLLTRFAEKGITYRVTTNPVERSIMWEMNVPDQISLLSSTGTEVRYILLVYAAEEFCDLVNNNSFLDQITFIKSRYPSYTICCLTSKLMSYINKREQNYYKDPSKFNGWRRPPVEEVLAKLTTHYEQVHSRQCIDEAEVADHIVGLTGSLATCQFRKKLTKLSVNANGSSIPKKFVDKHLIKQSTWLKVLIAIPKVQPRFAVAIWKKYPTMRSLLTIYLDPSKPVHDKEFLLEDLVTEGALGHEERRVGEICSKRIYRILMAQSGNIFTEDVEDGADFFRN</sequence>
<name>A0AAV7DTD0_ARIFI</name>
<keyword evidence="7" id="KW-0479">Metal-binding</keyword>
<comment type="function">
    <text evidence="20">Interacts with MUS81 to form a DNA structure-specific endonuclease with substrate preference for branched DNA structures with a 5'-end at the branch nick. Typical substrates include 3'-flap structures, D-loops, replication forks, nicked Holliday junctions and also intact Holliday junctions with a reduced efficiency. May be required in mitosis for the processing of stalled or collapsed replication fork intermediates. Plays a role in DNA repair and in genotoxic stress-induced homologous recombination (HR) in somatic cells. Mediates a subset of meiotic recombination events that are insensitive to crossover interference.</text>
</comment>
<evidence type="ECO:0000256" key="2">
    <source>
        <dbReference type="ARBA" id="ARBA00001946"/>
    </source>
</evidence>
<keyword evidence="16" id="KW-0234">DNA repair</keyword>
<dbReference type="GO" id="GO:0006281">
    <property type="term" value="P:DNA repair"/>
    <property type="evidence" value="ECO:0007669"/>
    <property type="project" value="UniProtKB-KW"/>
</dbReference>
<evidence type="ECO:0000256" key="16">
    <source>
        <dbReference type="ARBA" id="ARBA00023204"/>
    </source>
</evidence>
<dbReference type="GO" id="GO:0048476">
    <property type="term" value="C:Holliday junction resolvase complex"/>
    <property type="evidence" value="ECO:0007669"/>
    <property type="project" value="InterPro"/>
</dbReference>
<evidence type="ECO:0000256" key="11">
    <source>
        <dbReference type="ARBA" id="ARBA00022801"/>
    </source>
</evidence>
<keyword evidence="18" id="KW-0469">Meiosis</keyword>
<keyword evidence="17" id="KW-0539">Nucleus</keyword>
<dbReference type="PANTHER" id="PTHR21077:SF5">
    <property type="entry name" value="CROSSOVER JUNCTION ENDONUCLEASE MMS4"/>
    <property type="match status" value="1"/>
</dbReference>
<accession>A0AAV7DTD0</accession>
<dbReference type="GO" id="GO:0006310">
    <property type="term" value="P:DNA recombination"/>
    <property type="evidence" value="ECO:0007669"/>
    <property type="project" value="UniProtKB-KW"/>
</dbReference>
<comment type="similarity">
    <text evidence="4">Belongs to the EME1/MMS4 family.</text>
</comment>
<comment type="cofactor">
    <cofactor evidence="2">
        <name>Mg(2+)</name>
        <dbReference type="ChEBI" id="CHEBI:18420"/>
    </cofactor>
</comment>
<evidence type="ECO:0000256" key="10">
    <source>
        <dbReference type="ARBA" id="ARBA00022776"/>
    </source>
</evidence>
<feature type="region of interest" description="Disordered" evidence="22">
    <location>
        <begin position="1"/>
        <end position="57"/>
    </location>
</feature>
<evidence type="ECO:0000256" key="6">
    <source>
        <dbReference type="ARBA" id="ARBA00022722"/>
    </source>
</evidence>
<dbReference type="PANTHER" id="PTHR21077">
    <property type="entry name" value="EME1 PROTEIN"/>
    <property type="match status" value="1"/>
</dbReference>
<evidence type="ECO:0000256" key="17">
    <source>
        <dbReference type="ARBA" id="ARBA00023242"/>
    </source>
</evidence>
<evidence type="ECO:0000256" key="4">
    <source>
        <dbReference type="ARBA" id="ARBA00005313"/>
    </source>
</evidence>
<reference evidence="24 25" key="1">
    <citation type="submission" date="2021-07" db="EMBL/GenBank/DDBJ databases">
        <title>The Aristolochia fimbriata genome: insights into angiosperm evolution, floral development and chemical biosynthesis.</title>
        <authorList>
            <person name="Jiao Y."/>
        </authorList>
    </citation>
    <scope>NUCLEOTIDE SEQUENCE [LARGE SCALE GENOMIC DNA]</scope>
    <source>
        <strain evidence="24">IBCAS-2021</strain>
        <tissue evidence="24">Leaf</tissue>
    </source>
</reference>
<comment type="subcellular location">
    <subcellularLocation>
        <location evidence="3">Nucleus</location>
    </subcellularLocation>
</comment>
<evidence type="ECO:0000256" key="13">
    <source>
        <dbReference type="ARBA" id="ARBA00022842"/>
    </source>
</evidence>
<dbReference type="Proteomes" id="UP000825729">
    <property type="component" value="Unassembled WGS sequence"/>
</dbReference>
<organism evidence="24 25">
    <name type="scientific">Aristolochia fimbriata</name>
    <name type="common">White veined hardy Dutchman's pipe vine</name>
    <dbReference type="NCBI Taxonomy" id="158543"/>
    <lineage>
        <taxon>Eukaryota</taxon>
        <taxon>Viridiplantae</taxon>
        <taxon>Streptophyta</taxon>
        <taxon>Embryophyta</taxon>
        <taxon>Tracheophyta</taxon>
        <taxon>Spermatophyta</taxon>
        <taxon>Magnoliopsida</taxon>
        <taxon>Magnoliidae</taxon>
        <taxon>Piperales</taxon>
        <taxon>Aristolochiaceae</taxon>
        <taxon>Aristolochia</taxon>
    </lineage>
</organism>
<keyword evidence="12" id="KW-0106">Calcium</keyword>
<dbReference type="InterPro" id="IPR006166">
    <property type="entry name" value="ERCC4_domain"/>
</dbReference>
<dbReference type="AlphaFoldDB" id="A0AAV7DTD0"/>
<dbReference type="InterPro" id="IPR042530">
    <property type="entry name" value="EME1/EME2_C"/>
</dbReference>
<evidence type="ECO:0000256" key="3">
    <source>
        <dbReference type="ARBA" id="ARBA00004123"/>
    </source>
</evidence>
<dbReference type="GO" id="GO:0004519">
    <property type="term" value="F:endonuclease activity"/>
    <property type="evidence" value="ECO:0007669"/>
    <property type="project" value="UniProtKB-KW"/>
</dbReference>
<comment type="subunit">
    <text evidence="21">Forms a heterodimer with MUS81.</text>
</comment>
<keyword evidence="9" id="KW-0227">DNA damage</keyword>
<evidence type="ECO:0000259" key="23">
    <source>
        <dbReference type="Pfam" id="PF02732"/>
    </source>
</evidence>
<comment type="cofactor">
    <cofactor evidence="1">
        <name>Ca(2+)</name>
        <dbReference type="ChEBI" id="CHEBI:29108"/>
    </cofactor>
</comment>
<evidence type="ECO:0000256" key="7">
    <source>
        <dbReference type="ARBA" id="ARBA00022723"/>
    </source>
</evidence>
<evidence type="ECO:0000256" key="12">
    <source>
        <dbReference type="ARBA" id="ARBA00022837"/>
    </source>
</evidence>
<gene>
    <name evidence="24" type="ORF">H6P81_020032</name>
</gene>
<feature type="compositionally biased region" description="Polar residues" evidence="22">
    <location>
        <begin position="46"/>
        <end position="57"/>
    </location>
</feature>
<evidence type="ECO:0000256" key="8">
    <source>
        <dbReference type="ARBA" id="ARBA00022759"/>
    </source>
</evidence>
<keyword evidence="25" id="KW-1185">Reference proteome</keyword>
<keyword evidence="10" id="KW-0498">Mitosis</keyword>
<feature type="region of interest" description="Disordered" evidence="22">
    <location>
        <begin position="203"/>
        <end position="252"/>
    </location>
</feature>
<evidence type="ECO:0000256" key="9">
    <source>
        <dbReference type="ARBA" id="ARBA00022763"/>
    </source>
</evidence>
<feature type="domain" description="ERCC4" evidence="23">
    <location>
        <begin position="288"/>
        <end position="445"/>
    </location>
</feature>
<keyword evidence="11" id="KW-0378">Hydrolase</keyword>
<dbReference type="GO" id="GO:0003677">
    <property type="term" value="F:DNA binding"/>
    <property type="evidence" value="ECO:0007669"/>
    <property type="project" value="InterPro"/>
</dbReference>
<dbReference type="GO" id="GO:0005634">
    <property type="term" value="C:nucleus"/>
    <property type="evidence" value="ECO:0007669"/>
    <property type="project" value="UniProtKB-SubCell"/>
</dbReference>
<dbReference type="FunFam" id="1.10.150.670:FF:000007">
    <property type="entry name" value="Crossover junction endonuclease EME1B"/>
    <property type="match status" value="1"/>
</dbReference>
<evidence type="ECO:0000256" key="15">
    <source>
        <dbReference type="ARBA" id="ARBA00023172"/>
    </source>
</evidence>
<keyword evidence="14" id="KW-0175">Coiled coil</keyword>
<feature type="compositionally biased region" description="Basic and acidic residues" evidence="22">
    <location>
        <begin position="229"/>
        <end position="252"/>
    </location>
</feature>
<keyword evidence="8" id="KW-0255">Endonuclease</keyword>